<evidence type="ECO:0000313" key="2">
    <source>
        <dbReference type="Proteomes" id="UP001525961"/>
    </source>
</evidence>
<evidence type="ECO:0000313" key="1">
    <source>
        <dbReference type="EMBL" id="MCT7977597.1"/>
    </source>
</evidence>
<dbReference type="Proteomes" id="UP001525961">
    <property type="component" value="Unassembled WGS sequence"/>
</dbReference>
<comment type="caution">
    <text evidence="1">The sequence shown here is derived from an EMBL/GenBank/DDBJ whole genome shotgun (WGS) entry which is preliminary data.</text>
</comment>
<dbReference type="EMBL" id="JAMXFA010000008">
    <property type="protein sequence ID" value="MCT7977597.1"/>
    <property type="molecule type" value="Genomic_DNA"/>
</dbReference>
<dbReference type="RefSeq" id="WP_261235058.1">
    <property type="nucleotide sequence ID" value="NZ_JAMXFA010000008.1"/>
</dbReference>
<sequence>MPVQPYELDREVFNLLNPGVEQLKDWQGAASGIADYVASWGVERFWAMSRSQRLLGGQLPNAAVGSEQERRYFAWSVARVALCKIAGTELAINPEMNTDQFQTRFRQLNFNQQVLLTDLLMEISETIQFWTMRLKDAKESNTVP</sequence>
<reference evidence="1 2" key="1">
    <citation type="journal article" date="2022" name="Front. Microbiol.">
        <title>High genomic differentiation and limited gene flow indicate recent cryptic speciation within the genus Laspinema (cyanobacteria).</title>
        <authorList>
            <person name="Stanojkovic A."/>
            <person name="Skoupy S."/>
            <person name="Skaloud P."/>
            <person name="Dvorak P."/>
        </authorList>
    </citation>
    <scope>NUCLEOTIDE SEQUENCE [LARGE SCALE GENOMIC DNA]</scope>
    <source>
        <strain evidence="1 2">D3b</strain>
    </source>
</reference>
<evidence type="ECO:0008006" key="3">
    <source>
        <dbReference type="Google" id="ProtNLM"/>
    </source>
</evidence>
<proteinExistence type="predicted"/>
<protein>
    <recommendedName>
        <fullName evidence="3">CRISPR type III-B/RAMP module-associated protein Cmr5</fullName>
    </recommendedName>
</protein>
<name>A0ABT2N4T9_9CYAN</name>
<keyword evidence="2" id="KW-1185">Reference proteome</keyword>
<gene>
    <name evidence="1" type="ORF">NG792_07765</name>
</gene>
<organism evidence="1 2">
    <name type="scientific">Laspinema olomoucense D3b</name>
    <dbReference type="NCBI Taxonomy" id="2953688"/>
    <lineage>
        <taxon>Bacteria</taxon>
        <taxon>Bacillati</taxon>
        <taxon>Cyanobacteriota</taxon>
        <taxon>Cyanophyceae</taxon>
        <taxon>Oscillatoriophycideae</taxon>
        <taxon>Oscillatoriales</taxon>
        <taxon>Laspinemataceae</taxon>
        <taxon>Laspinema</taxon>
        <taxon>Laspinema olomoucense</taxon>
    </lineage>
</organism>
<accession>A0ABT2N4T9</accession>